<gene>
    <name evidence="2" type="ordered locus">Bd3756</name>
</gene>
<accession>Q6MH09</accession>
<reference evidence="2 3" key="1">
    <citation type="journal article" date="2004" name="Science">
        <title>A predator unmasked: life cycle of Bdellovibrio bacteriovorus from a genomic perspective.</title>
        <authorList>
            <person name="Rendulic S."/>
            <person name="Jagtap P."/>
            <person name="Rosinus A."/>
            <person name="Eppinger M."/>
            <person name="Baar C."/>
            <person name="Lanz C."/>
            <person name="Keller H."/>
            <person name="Lambert C."/>
            <person name="Evans K.J."/>
            <person name="Goesmann A."/>
            <person name="Meyer F."/>
            <person name="Sockett R.E."/>
            <person name="Schuster S.C."/>
        </authorList>
    </citation>
    <scope>NUCLEOTIDE SEQUENCE [LARGE SCALE GENOMIC DNA]</scope>
    <source>
        <strain evidence="3">ATCC 15356 / DSM 50701 / NCIMB 9529 / HD100</strain>
    </source>
</reference>
<dbReference type="RefSeq" id="WP_011166061.1">
    <property type="nucleotide sequence ID" value="NC_005363.1"/>
</dbReference>
<keyword evidence="3" id="KW-1185">Reference proteome</keyword>
<evidence type="ECO:0000313" key="2">
    <source>
        <dbReference type="EMBL" id="CAE81118.1"/>
    </source>
</evidence>
<dbReference type="Proteomes" id="UP000008080">
    <property type="component" value="Chromosome"/>
</dbReference>
<evidence type="ECO:0000313" key="3">
    <source>
        <dbReference type="Proteomes" id="UP000008080"/>
    </source>
</evidence>
<dbReference type="GeneID" id="93014534"/>
<keyword evidence="1" id="KW-0732">Signal</keyword>
<organism evidence="2 3">
    <name type="scientific">Bdellovibrio bacteriovorus (strain ATCC 15356 / DSM 50701 / NCIMB 9529 / HD100)</name>
    <dbReference type="NCBI Taxonomy" id="264462"/>
    <lineage>
        <taxon>Bacteria</taxon>
        <taxon>Pseudomonadati</taxon>
        <taxon>Bdellovibrionota</taxon>
        <taxon>Bdellovibrionia</taxon>
        <taxon>Bdellovibrionales</taxon>
        <taxon>Pseudobdellovibrionaceae</taxon>
        <taxon>Bdellovibrio</taxon>
    </lineage>
</organism>
<protein>
    <submittedName>
        <fullName evidence="2">Uncharacterized protein</fullName>
    </submittedName>
</protein>
<dbReference type="KEGG" id="bba:Bd3756"/>
<feature type="chain" id="PRO_5004277492" evidence="1">
    <location>
        <begin position="21"/>
        <end position="211"/>
    </location>
</feature>
<name>Q6MH09_BDEBA</name>
<proteinExistence type="predicted"/>
<dbReference type="EMBL" id="BX842656">
    <property type="protein sequence ID" value="CAE81118.1"/>
    <property type="molecule type" value="Genomic_DNA"/>
</dbReference>
<sequence>MKKPVLSLMALLAFSSTSVADVNSYLRELQETEKMIKTTVAIQYTCDKNFGFVTFAKDKFTMNFGNMIHMKKGSYSGKLISSGRTDKQTFTKQEMNALEFMPEYLKGVRSNSNDGLEDVIITMEKEISSAVDRSNAVIASKELTEEVKMKGRLTHIDHRTGTVEAEDCDLVIHKCEGVMCATRVVLVHYNKAKAFKPITMDGIEHSAVSGK</sequence>
<dbReference type="AlphaFoldDB" id="Q6MH09"/>
<dbReference type="HOGENOM" id="CLU_1302900_0_0_7"/>
<evidence type="ECO:0000256" key="1">
    <source>
        <dbReference type="SAM" id="SignalP"/>
    </source>
</evidence>
<feature type="signal peptide" evidence="1">
    <location>
        <begin position="1"/>
        <end position="20"/>
    </location>
</feature>